<dbReference type="RefSeq" id="WP_191099536.1">
    <property type="nucleotide sequence ID" value="NZ_CAXBHU010000003.1"/>
</dbReference>
<name>A0ABR8LSG8_9FLAO</name>
<evidence type="ECO:0000313" key="3">
    <source>
        <dbReference type="Proteomes" id="UP000627521"/>
    </source>
</evidence>
<protein>
    <submittedName>
        <fullName evidence="2">Uncharacterized protein</fullName>
    </submittedName>
</protein>
<keyword evidence="3" id="KW-1185">Reference proteome</keyword>
<feature type="chain" id="PRO_5047445674" evidence="1">
    <location>
        <begin position="23"/>
        <end position="81"/>
    </location>
</feature>
<dbReference type="EMBL" id="JACXXH010000003">
    <property type="protein sequence ID" value="MBD3863149.1"/>
    <property type="molecule type" value="Genomic_DNA"/>
</dbReference>
<proteinExistence type="predicted"/>
<sequence length="81" mass="8848">MKKVLGLTFVALFMMSMDSVSFMEESDPSFNYDHCFAGAEGYEALGVSLGLDAEAAYAVGNTYFDKCVAEVDFIAGSYWSQ</sequence>
<reference evidence="2 3" key="1">
    <citation type="submission" date="2020-09" db="EMBL/GenBank/DDBJ databases">
        <title>Bacillus nautilus sp. nov., Chryseoglobus crepusculi sp. nov, and Psychrobacter noctis sp. nov., isolated from deep-sea sponges from the equatorial Atlantic.</title>
        <authorList>
            <person name="Stennett H.L."/>
            <person name="Williams S.E."/>
        </authorList>
    </citation>
    <scope>NUCLEOTIDE SEQUENCE [LARGE SCALE GENOMIC DNA]</scope>
    <source>
        <strain evidence="2 3">28M-24</strain>
    </source>
</reference>
<keyword evidence="1" id="KW-0732">Signal</keyword>
<comment type="caution">
    <text evidence="2">The sequence shown here is derived from an EMBL/GenBank/DDBJ whole genome shotgun (WGS) entry which is preliminary data.</text>
</comment>
<feature type="signal peptide" evidence="1">
    <location>
        <begin position="1"/>
        <end position="22"/>
    </location>
</feature>
<dbReference type="Proteomes" id="UP000627521">
    <property type="component" value="Unassembled WGS sequence"/>
</dbReference>
<accession>A0ABR8LSG8</accession>
<organism evidence="2 3">
    <name type="scientific">Olleya marilimosa</name>
    <dbReference type="NCBI Taxonomy" id="272164"/>
    <lineage>
        <taxon>Bacteria</taxon>
        <taxon>Pseudomonadati</taxon>
        <taxon>Bacteroidota</taxon>
        <taxon>Flavobacteriia</taxon>
        <taxon>Flavobacteriales</taxon>
        <taxon>Flavobacteriaceae</taxon>
    </lineage>
</organism>
<evidence type="ECO:0000313" key="2">
    <source>
        <dbReference type="EMBL" id="MBD3863149.1"/>
    </source>
</evidence>
<gene>
    <name evidence="2" type="ORF">IEG06_06775</name>
</gene>
<evidence type="ECO:0000256" key="1">
    <source>
        <dbReference type="SAM" id="SignalP"/>
    </source>
</evidence>